<gene>
    <name evidence="1" type="ORF">A3C26_00785</name>
</gene>
<proteinExistence type="predicted"/>
<dbReference type="EMBL" id="MFCX01000027">
    <property type="protein sequence ID" value="OGE25356.1"/>
    <property type="molecule type" value="Genomic_DNA"/>
</dbReference>
<evidence type="ECO:0000313" key="2">
    <source>
        <dbReference type="Proteomes" id="UP000177042"/>
    </source>
</evidence>
<organism evidence="1 2">
    <name type="scientific">Candidatus Daviesbacteria bacterium RIFCSPHIGHO2_02_FULL_39_12</name>
    <dbReference type="NCBI Taxonomy" id="1797770"/>
    <lineage>
        <taxon>Bacteria</taxon>
        <taxon>Candidatus Daviesiibacteriota</taxon>
    </lineage>
</organism>
<accession>A0A1F5J9P9</accession>
<reference evidence="1 2" key="1">
    <citation type="journal article" date="2016" name="Nat. Commun.">
        <title>Thousands of microbial genomes shed light on interconnected biogeochemical processes in an aquifer system.</title>
        <authorList>
            <person name="Anantharaman K."/>
            <person name="Brown C.T."/>
            <person name="Hug L.A."/>
            <person name="Sharon I."/>
            <person name="Castelle C.J."/>
            <person name="Probst A.J."/>
            <person name="Thomas B.C."/>
            <person name="Singh A."/>
            <person name="Wilkins M.J."/>
            <person name="Karaoz U."/>
            <person name="Brodie E.L."/>
            <person name="Williams K.H."/>
            <person name="Hubbard S.S."/>
            <person name="Banfield J.F."/>
        </authorList>
    </citation>
    <scope>NUCLEOTIDE SEQUENCE [LARGE SCALE GENOMIC DNA]</scope>
</reference>
<dbReference type="AlphaFoldDB" id="A0A1F5J9P9"/>
<name>A0A1F5J9P9_9BACT</name>
<protein>
    <submittedName>
        <fullName evidence="1">Uncharacterized protein</fullName>
    </submittedName>
</protein>
<sequence length="72" mass="8286">MTEIKKYEFLDPPITDSQKLGTRTCPSFTRVEQAALRDFWETKCCPQRGCLVKVQFEPSIGRLIIKGHCPIE</sequence>
<comment type="caution">
    <text evidence="1">The sequence shown here is derived from an EMBL/GenBank/DDBJ whole genome shotgun (WGS) entry which is preliminary data.</text>
</comment>
<evidence type="ECO:0000313" key="1">
    <source>
        <dbReference type="EMBL" id="OGE25356.1"/>
    </source>
</evidence>
<dbReference type="Proteomes" id="UP000177042">
    <property type="component" value="Unassembled WGS sequence"/>
</dbReference>